<dbReference type="CDD" id="cd18808">
    <property type="entry name" value="SF1_C_Upf1"/>
    <property type="match status" value="1"/>
</dbReference>
<accession>A0A812Q582</accession>
<dbReference type="SUPFAM" id="SSF52540">
    <property type="entry name" value="P-loop containing nucleoside triphosphate hydrolases"/>
    <property type="match status" value="1"/>
</dbReference>
<dbReference type="Proteomes" id="UP000604046">
    <property type="component" value="Unassembled WGS sequence"/>
</dbReference>
<evidence type="ECO:0000259" key="7">
    <source>
        <dbReference type="Pfam" id="PF13087"/>
    </source>
</evidence>
<evidence type="ECO:0000313" key="8">
    <source>
        <dbReference type="EMBL" id="CAE7357171.1"/>
    </source>
</evidence>
<evidence type="ECO:0000256" key="5">
    <source>
        <dbReference type="ARBA" id="ARBA00022840"/>
    </source>
</evidence>
<dbReference type="Pfam" id="PF13086">
    <property type="entry name" value="AAA_11"/>
    <property type="match status" value="1"/>
</dbReference>
<dbReference type="Gene3D" id="2.40.30.270">
    <property type="match status" value="1"/>
</dbReference>
<dbReference type="InterPro" id="IPR041679">
    <property type="entry name" value="DNA2/NAM7-like_C"/>
</dbReference>
<dbReference type="AlphaFoldDB" id="A0A812Q582"/>
<feature type="domain" description="DNA2/NAM7 helicase helicase" evidence="6">
    <location>
        <begin position="249"/>
        <end position="469"/>
    </location>
</feature>
<dbReference type="EMBL" id="CAJNDS010002164">
    <property type="protein sequence ID" value="CAE7357171.1"/>
    <property type="molecule type" value="Genomic_DNA"/>
</dbReference>
<evidence type="ECO:0000313" key="9">
    <source>
        <dbReference type="Proteomes" id="UP000604046"/>
    </source>
</evidence>
<dbReference type="PANTHER" id="PTHR43788">
    <property type="entry name" value="DNA2/NAM7 HELICASE FAMILY MEMBER"/>
    <property type="match status" value="1"/>
</dbReference>
<protein>
    <submittedName>
        <fullName evidence="8">NAM7 protein</fullName>
    </submittedName>
</protein>
<dbReference type="Pfam" id="PF13087">
    <property type="entry name" value="AAA_12"/>
    <property type="match status" value="1"/>
</dbReference>
<dbReference type="OrthoDB" id="441449at2759"/>
<dbReference type="InterPro" id="IPR027417">
    <property type="entry name" value="P-loop_NTPase"/>
</dbReference>
<dbReference type="InterPro" id="IPR041677">
    <property type="entry name" value="DNA2/NAM7_AAA_11"/>
</dbReference>
<dbReference type="GO" id="GO:0005524">
    <property type="term" value="F:ATP binding"/>
    <property type="evidence" value="ECO:0007669"/>
    <property type="project" value="UniProtKB-KW"/>
</dbReference>
<reference evidence="8" key="1">
    <citation type="submission" date="2021-02" db="EMBL/GenBank/DDBJ databases">
        <authorList>
            <person name="Dougan E. K."/>
            <person name="Rhodes N."/>
            <person name="Thang M."/>
            <person name="Chan C."/>
        </authorList>
    </citation>
    <scope>NUCLEOTIDE SEQUENCE</scope>
</reference>
<keyword evidence="9" id="KW-1185">Reference proteome</keyword>
<dbReference type="PANTHER" id="PTHR43788:SF8">
    <property type="entry name" value="DNA-BINDING PROTEIN SMUBP-2"/>
    <property type="match status" value="1"/>
</dbReference>
<name>A0A812Q582_9DINO</name>
<evidence type="ECO:0000256" key="3">
    <source>
        <dbReference type="ARBA" id="ARBA00022801"/>
    </source>
</evidence>
<gene>
    <name evidence="8" type="primary">NAM7</name>
    <name evidence="8" type="ORF">SNAT2548_LOCUS19044</name>
</gene>
<proteinExistence type="inferred from homology"/>
<dbReference type="InterPro" id="IPR050534">
    <property type="entry name" value="Coronavir_polyprotein_1ab"/>
</dbReference>
<dbReference type="GO" id="GO:0043139">
    <property type="term" value="F:5'-3' DNA helicase activity"/>
    <property type="evidence" value="ECO:0007669"/>
    <property type="project" value="TreeGrafter"/>
</dbReference>
<evidence type="ECO:0000256" key="2">
    <source>
        <dbReference type="ARBA" id="ARBA00022741"/>
    </source>
</evidence>
<comment type="similarity">
    <text evidence="1">Belongs to the DNA2/NAM7 helicase family.</text>
</comment>
<keyword evidence="4" id="KW-0347">Helicase</keyword>
<evidence type="ECO:0000256" key="4">
    <source>
        <dbReference type="ARBA" id="ARBA00022806"/>
    </source>
</evidence>
<evidence type="ECO:0000259" key="6">
    <source>
        <dbReference type="Pfam" id="PF13086"/>
    </source>
</evidence>
<dbReference type="InterPro" id="IPR047187">
    <property type="entry name" value="SF1_C_Upf1"/>
</dbReference>
<organism evidence="8 9">
    <name type="scientific">Symbiodinium natans</name>
    <dbReference type="NCBI Taxonomy" id="878477"/>
    <lineage>
        <taxon>Eukaryota</taxon>
        <taxon>Sar</taxon>
        <taxon>Alveolata</taxon>
        <taxon>Dinophyceae</taxon>
        <taxon>Suessiales</taxon>
        <taxon>Symbiodiniaceae</taxon>
        <taxon>Symbiodinium</taxon>
    </lineage>
</organism>
<dbReference type="GO" id="GO:0016787">
    <property type="term" value="F:hydrolase activity"/>
    <property type="evidence" value="ECO:0007669"/>
    <property type="project" value="UniProtKB-KW"/>
</dbReference>
<sequence length="727" mass="81609">MKLQKCTVDLWQDSKWKSNEHKCKQCRQWESEGEWFGRAFYCTRCCAKVAEQSHKDNYHEDAGQSSEPWLASYKEKWKHLVEMEWQEEMRVVDDRLRNWPVARLVGQGFCITDLEARKRGTFFGKAKIVFSKASLPRHHFSSGDEVIVSRGNPLDEKVAWKGEILELGMNRLAIVSDKPPWELTSGRWRLDRGANKTAYERTKSALGYVTGTKFRAPAMRKLVLNEEGTGLHKGVPAESDDDEDAWLSLDASQRAAARQAVEAPLSLIQGPPGTGKTTTTCHLIRRLVEKRGKDSRGCSILVAADSNVAVDQLLAGLIRLGVKALRIGFPSKVSQELRAHTLLAQAEEHPLNSKIEETREALSKVKDALYSGALKGKGKGLAHRDISLHVRDLQKYEQEVTDDLIANAEVICATLVGCGCDALLRSDFHTVVIDEASQATEPRCLIAFQKARAQLLMVGDQQQLPPVVLCQAAEEKGLRCSLFDRLLNSPTLFNQEISMLQVQYRMHPLIREWPSSQFYSDRLQDGLPISTFASCVMTQPFLSKSSPHHKAPIMFLDTSEGCKQTVMTFLQNFGGRTGMSNTESQNSDGSKYNLLEVELVKTVLRKLLEAGEEDVGVISPYAAQVAQIKSAMEAEKMLFQDPDARVDAARFPEVKTVDGYQGREKEVIILSCVRTQGLGFLSDRRRLNVGITRAKSLLVIIGCAELLQTDPVWRSYIHFLDRFRWTP</sequence>
<keyword evidence="2" id="KW-0547">Nucleotide-binding</keyword>
<comment type="caution">
    <text evidence="8">The sequence shown here is derived from an EMBL/GenBank/DDBJ whole genome shotgun (WGS) entry which is preliminary data.</text>
</comment>
<dbReference type="Gene3D" id="3.40.50.300">
    <property type="entry name" value="P-loop containing nucleotide triphosphate hydrolases"/>
    <property type="match status" value="2"/>
</dbReference>
<evidence type="ECO:0000256" key="1">
    <source>
        <dbReference type="ARBA" id="ARBA00007913"/>
    </source>
</evidence>
<keyword evidence="3" id="KW-0378">Hydrolase</keyword>
<keyword evidence="5" id="KW-0067">ATP-binding</keyword>
<feature type="domain" description="DNA2/NAM7 helicase-like C-terminal" evidence="7">
    <location>
        <begin position="479"/>
        <end position="704"/>
    </location>
</feature>